<dbReference type="SUPFAM" id="SSF63817">
    <property type="entry name" value="Sortase"/>
    <property type="match status" value="1"/>
</dbReference>
<dbReference type="NCBIfam" id="TIGR03064">
    <property type="entry name" value="sortase_srtB"/>
    <property type="match status" value="1"/>
</dbReference>
<accession>A0ABR8PQ52</accession>
<keyword evidence="2" id="KW-0472">Membrane</keyword>
<dbReference type="InterPro" id="IPR005754">
    <property type="entry name" value="Sortase"/>
</dbReference>
<sequence>MGGKLSVKEIIRKVIFSISLIVFIVCAYKLYNIWSGYHNNSKAYDEVREYSPEKIDENGGEKFKFKAEDYQKLYEMNNDFKGWIYIPGTNISYPLAQTNNNDYYLNHNFKKEENSGGSIFISSNNTQPFIDKNTIIHGHHMKDGSMFADLMKFKEESFSKDTFIYINTKDKLLQYEVFSVFFEKANNESYQDRFSSYDEYVAYTNKLKEKSMFDLGRAKFTQEDKIITLSTCDYDVDDGRLLVCAKLVSSSDY</sequence>
<evidence type="ECO:0000313" key="3">
    <source>
        <dbReference type="EMBL" id="MBD7910277.1"/>
    </source>
</evidence>
<reference evidence="3 4" key="1">
    <citation type="submission" date="2020-08" db="EMBL/GenBank/DDBJ databases">
        <title>A Genomic Blueprint of the Chicken Gut Microbiome.</title>
        <authorList>
            <person name="Gilroy R."/>
            <person name="Ravi A."/>
            <person name="Getino M."/>
            <person name="Pursley I."/>
            <person name="Horton D.L."/>
            <person name="Alikhan N.-F."/>
            <person name="Baker D."/>
            <person name="Gharbi K."/>
            <person name="Hall N."/>
            <person name="Watson M."/>
            <person name="Adriaenssens E.M."/>
            <person name="Foster-Nyarko E."/>
            <person name="Jarju S."/>
            <person name="Secka A."/>
            <person name="Antonio M."/>
            <person name="Oren A."/>
            <person name="Chaudhuri R."/>
            <person name="La Ragione R.M."/>
            <person name="Hildebrand F."/>
            <person name="Pallen M.J."/>
        </authorList>
    </citation>
    <scope>NUCLEOTIDE SEQUENCE [LARGE SCALE GENOMIC DNA]</scope>
    <source>
        <strain evidence="3 4">Sa3CVN1</strain>
    </source>
</reference>
<proteinExistence type="predicted"/>
<organism evidence="3 4">
    <name type="scientific">Clostridium cibarium</name>
    <dbReference type="NCBI Taxonomy" id="2762247"/>
    <lineage>
        <taxon>Bacteria</taxon>
        <taxon>Bacillati</taxon>
        <taxon>Bacillota</taxon>
        <taxon>Clostridia</taxon>
        <taxon>Eubacteriales</taxon>
        <taxon>Clostridiaceae</taxon>
        <taxon>Clostridium</taxon>
    </lineage>
</organism>
<keyword evidence="2" id="KW-0812">Transmembrane</keyword>
<dbReference type="InterPro" id="IPR009835">
    <property type="entry name" value="SrtB"/>
</dbReference>
<protein>
    <submittedName>
        <fullName evidence="3">Class B sortase</fullName>
        <ecNumber evidence="3">3.4.22.71</ecNumber>
    </submittedName>
</protein>
<dbReference type="GO" id="GO:0016787">
    <property type="term" value="F:hydrolase activity"/>
    <property type="evidence" value="ECO:0007669"/>
    <property type="project" value="UniProtKB-KW"/>
</dbReference>
<dbReference type="EMBL" id="JACSRA010000003">
    <property type="protein sequence ID" value="MBD7910277.1"/>
    <property type="molecule type" value="Genomic_DNA"/>
</dbReference>
<dbReference type="CDD" id="cd05826">
    <property type="entry name" value="Sortase_B"/>
    <property type="match status" value="1"/>
</dbReference>
<dbReference type="InterPro" id="IPR023365">
    <property type="entry name" value="Sortase_dom-sf"/>
</dbReference>
<gene>
    <name evidence="3" type="primary">srtB</name>
    <name evidence="3" type="ORF">H9661_02800</name>
</gene>
<keyword evidence="2" id="KW-1133">Transmembrane helix</keyword>
<name>A0ABR8PQ52_9CLOT</name>
<dbReference type="Proteomes" id="UP000627781">
    <property type="component" value="Unassembled WGS sequence"/>
</dbReference>
<dbReference type="RefSeq" id="WP_191767670.1">
    <property type="nucleotide sequence ID" value="NZ_JACSRA010000003.1"/>
</dbReference>
<dbReference type="EC" id="3.4.22.71" evidence="3"/>
<dbReference type="Pfam" id="PF04203">
    <property type="entry name" value="Sortase"/>
    <property type="match status" value="1"/>
</dbReference>
<dbReference type="Gene3D" id="2.40.260.10">
    <property type="entry name" value="Sortase"/>
    <property type="match status" value="1"/>
</dbReference>
<keyword evidence="4" id="KW-1185">Reference proteome</keyword>
<feature type="transmembrane region" description="Helical" evidence="2">
    <location>
        <begin position="14"/>
        <end position="34"/>
    </location>
</feature>
<evidence type="ECO:0000256" key="1">
    <source>
        <dbReference type="ARBA" id="ARBA00022801"/>
    </source>
</evidence>
<evidence type="ECO:0000256" key="2">
    <source>
        <dbReference type="SAM" id="Phobius"/>
    </source>
</evidence>
<evidence type="ECO:0000313" key="4">
    <source>
        <dbReference type="Proteomes" id="UP000627781"/>
    </source>
</evidence>
<comment type="caution">
    <text evidence="3">The sequence shown here is derived from an EMBL/GenBank/DDBJ whole genome shotgun (WGS) entry which is preliminary data.</text>
</comment>
<keyword evidence="1 3" id="KW-0378">Hydrolase</keyword>